<evidence type="ECO:0000256" key="1">
    <source>
        <dbReference type="SAM" id="Phobius"/>
    </source>
</evidence>
<feature type="transmembrane region" description="Helical" evidence="1">
    <location>
        <begin position="65"/>
        <end position="84"/>
    </location>
</feature>
<keyword evidence="1" id="KW-1133">Transmembrane helix</keyword>
<feature type="transmembrane region" description="Helical" evidence="1">
    <location>
        <begin position="96"/>
        <end position="113"/>
    </location>
</feature>
<evidence type="ECO:0000313" key="3">
    <source>
        <dbReference type="Proteomes" id="UP000215214"/>
    </source>
</evidence>
<sequence>MIKITPFLSRYNFIFIPLLLLISLIILSLNFQSNPEIAPYFIIDFLFTIPVVYFLLIRKKDIHKFTVVSVFILGVLFSSFLIPIENQGILELAKLYIIPILELVVFSTILLKVRKLYQGYKNNNTQNHDFFETIHTASLEIFPSKIASFLATEITVFYYAFFKWKSTTVRNNEFTYHKEGTYTGILLGILLVIVIETFVLHVLVAEWSIVTAWIFSGFSIYTFIQVVAILKSIRSRRIVVDEENQKLYLRFGFLGKVEVDFRTIKSVRSASYNTENIDHLSFIGSFTGANIIIDFKEEISYNYFYGVKKKCNSLALIVDDKVTFIERVQNLINK</sequence>
<organism evidence="2 3">
    <name type="scientific">Tenacibaculum jejuense</name>
    <dbReference type="NCBI Taxonomy" id="584609"/>
    <lineage>
        <taxon>Bacteria</taxon>
        <taxon>Pseudomonadati</taxon>
        <taxon>Bacteroidota</taxon>
        <taxon>Flavobacteriia</taxon>
        <taxon>Flavobacteriales</taxon>
        <taxon>Flavobacteriaceae</taxon>
        <taxon>Tenacibaculum</taxon>
    </lineage>
</organism>
<name>A0A238U768_9FLAO</name>
<accession>A0A238U768</accession>
<keyword evidence="3" id="KW-1185">Reference proteome</keyword>
<keyword evidence="1" id="KW-0472">Membrane</keyword>
<dbReference type="Proteomes" id="UP000215214">
    <property type="component" value="Chromosome TJEJU"/>
</dbReference>
<reference evidence="2 3" key="1">
    <citation type="submission" date="2017-07" db="EMBL/GenBank/DDBJ databases">
        <authorList>
            <person name="Sun Z.S."/>
            <person name="Albrecht U."/>
            <person name="Echele G."/>
            <person name="Lee C.C."/>
        </authorList>
    </citation>
    <scope>NUCLEOTIDE SEQUENCE [LARGE SCALE GENOMIC DNA]</scope>
    <source>
        <strain evidence="3">type strain: KCTC 22618</strain>
    </source>
</reference>
<evidence type="ECO:0000313" key="2">
    <source>
        <dbReference type="EMBL" id="SNR15049.1"/>
    </source>
</evidence>
<feature type="transmembrane region" description="Helical" evidence="1">
    <location>
        <begin position="12"/>
        <end position="31"/>
    </location>
</feature>
<dbReference type="KEGG" id="tje:TJEJU_1312"/>
<dbReference type="OrthoDB" id="979693at2"/>
<dbReference type="RefSeq" id="WP_157730134.1">
    <property type="nucleotide sequence ID" value="NZ_LT899436.1"/>
</dbReference>
<feature type="transmembrane region" description="Helical" evidence="1">
    <location>
        <begin position="180"/>
        <end position="204"/>
    </location>
</feature>
<proteinExistence type="predicted"/>
<dbReference type="EMBL" id="LT899436">
    <property type="protein sequence ID" value="SNR15049.1"/>
    <property type="molecule type" value="Genomic_DNA"/>
</dbReference>
<feature type="transmembrane region" description="Helical" evidence="1">
    <location>
        <begin position="37"/>
        <end position="56"/>
    </location>
</feature>
<protein>
    <submittedName>
        <fullName evidence="2">Uncharacterized protein</fullName>
    </submittedName>
</protein>
<dbReference type="AlphaFoldDB" id="A0A238U768"/>
<gene>
    <name evidence="2" type="ORF">TJEJU_1312</name>
</gene>
<feature type="transmembrane region" description="Helical" evidence="1">
    <location>
        <begin position="210"/>
        <end position="230"/>
    </location>
</feature>
<keyword evidence="1" id="KW-0812">Transmembrane</keyword>